<name>A0A4R4P602_9ACTN</name>
<proteinExistence type="predicted"/>
<evidence type="ECO:0000256" key="1">
    <source>
        <dbReference type="SAM" id="MobiDB-lite"/>
    </source>
</evidence>
<organism evidence="3 4">
    <name type="scientific">Actinomadura bangladeshensis</name>
    <dbReference type="NCBI Taxonomy" id="453573"/>
    <lineage>
        <taxon>Bacteria</taxon>
        <taxon>Bacillati</taxon>
        <taxon>Actinomycetota</taxon>
        <taxon>Actinomycetes</taxon>
        <taxon>Streptosporangiales</taxon>
        <taxon>Thermomonosporaceae</taxon>
        <taxon>Actinomadura</taxon>
    </lineage>
</organism>
<feature type="domain" description="DUF397" evidence="2">
    <location>
        <begin position="10"/>
        <end position="62"/>
    </location>
</feature>
<reference evidence="3 4" key="1">
    <citation type="submission" date="2019-03" db="EMBL/GenBank/DDBJ databases">
        <title>Draft genome sequences of novel Actinobacteria.</title>
        <authorList>
            <person name="Sahin N."/>
            <person name="Ay H."/>
            <person name="Saygin H."/>
        </authorList>
    </citation>
    <scope>NUCLEOTIDE SEQUENCE [LARGE SCALE GENOMIC DNA]</scope>
    <source>
        <strain evidence="3 4">DSM 45347</strain>
    </source>
</reference>
<dbReference type="Pfam" id="PF04149">
    <property type="entry name" value="DUF397"/>
    <property type="match status" value="1"/>
</dbReference>
<accession>A0A4R4P602</accession>
<dbReference type="Proteomes" id="UP000295431">
    <property type="component" value="Unassembled WGS sequence"/>
</dbReference>
<sequence>MREPALSGVVWRKSSHSGSSGGECVEVALLDGVNAMRDSKDRDGDVLYLGRGVWEEMMSQIKRGAYDL</sequence>
<dbReference type="OrthoDB" id="3696951at2"/>
<dbReference type="AlphaFoldDB" id="A0A4R4P602"/>
<evidence type="ECO:0000313" key="4">
    <source>
        <dbReference type="Proteomes" id="UP000295431"/>
    </source>
</evidence>
<dbReference type="InterPro" id="IPR007278">
    <property type="entry name" value="DUF397"/>
</dbReference>
<dbReference type="EMBL" id="SMJW01000065">
    <property type="protein sequence ID" value="TDC15522.1"/>
    <property type="molecule type" value="Genomic_DNA"/>
</dbReference>
<feature type="region of interest" description="Disordered" evidence="1">
    <location>
        <begin position="1"/>
        <end position="21"/>
    </location>
</feature>
<evidence type="ECO:0000259" key="2">
    <source>
        <dbReference type="Pfam" id="PF04149"/>
    </source>
</evidence>
<evidence type="ECO:0000313" key="3">
    <source>
        <dbReference type="EMBL" id="TDC15522.1"/>
    </source>
</evidence>
<keyword evidence="4" id="KW-1185">Reference proteome</keyword>
<protein>
    <submittedName>
        <fullName evidence="3">DUF397 domain-containing protein</fullName>
    </submittedName>
</protein>
<comment type="caution">
    <text evidence="3">The sequence shown here is derived from an EMBL/GenBank/DDBJ whole genome shotgun (WGS) entry which is preliminary data.</text>
</comment>
<gene>
    <name evidence="3" type="ORF">E1284_15275</name>
</gene>